<keyword evidence="11 12" id="KW-0472">Membrane</keyword>
<gene>
    <name evidence="14" type="ordered locus">TCELL_1192</name>
</gene>
<dbReference type="SUPFAM" id="SSF81665">
    <property type="entry name" value="Calcium ATPase, transmembrane domain M"/>
    <property type="match status" value="1"/>
</dbReference>
<keyword evidence="9" id="KW-1278">Translocase</keyword>
<dbReference type="GO" id="GO:0016887">
    <property type="term" value="F:ATP hydrolysis activity"/>
    <property type="evidence" value="ECO:0007669"/>
    <property type="project" value="InterPro"/>
</dbReference>
<feature type="transmembrane region" description="Helical" evidence="12">
    <location>
        <begin position="212"/>
        <end position="230"/>
    </location>
</feature>
<evidence type="ECO:0000256" key="4">
    <source>
        <dbReference type="ARBA" id="ARBA00022692"/>
    </source>
</evidence>
<dbReference type="FunFam" id="3.40.50.1000:FF:000211">
    <property type="entry name" value="Plasma membrane ATPase"/>
    <property type="match status" value="1"/>
</dbReference>
<evidence type="ECO:0000256" key="12">
    <source>
        <dbReference type="SAM" id="Phobius"/>
    </source>
</evidence>
<dbReference type="FunFam" id="2.70.150.10:FF:000042">
    <property type="entry name" value="Plasma membrane ATPase"/>
    <property type="match status" value="1"/>
</dbReference>
<protein>
    <submittedName>
        <fullName evidence="14">Plasma-membrane proton-efflux P-type ATPase</fullName>
    </submittedName>
</protein>
<dbReference type="SMART" id="SM00831">
    <property type="entry name" value="Cation_ATPase_N"/>
    <property type="match status" value="1"/>
</dbReference>
<evidence type="ECO:0000313" key="15">
    <source>
        <dbReference type="Proteomes" id="UP000005270"/>
    </source>
</evidence>
<dbReference type="Gene3D" id="1.20.1110.10">
    <property type="entry name" value="Calcium-transporting ATPase, transmembrane domain"/>
    <property type="match status" value="1"/>
</dbReference>
<accession>I3TFS7</accession>
<evidence type="ECO:0000256" key="11">
    <source>
        <dbReference type="ARBA" id="ARBA00023136"/>
    </source>
</evidence>
<evidence type="ECO:0000256" key="5">
    <source>
        <dbReference type="ARBA" id="ARBA00022723"/>
    </source>
</evidence>
<dbReference type="SUPFAM" id="SSF56784">
    <property type="entry name" value="HAD-like"/>
    <property type="match status" value="1"/>
</dbReference>
<evidence type="ECO:0000256" key="3">
    <source>
        <dbReference type="ARBA" id="ARBA00022553"/>
    </source>
</evidence>
<dbReference type="GO" id="GO:0008553">
    <property type="term" value="F:P-type proton-exporting transporter activity"/>
    <property type="evidence" value="ECO:0007669"/>
    <property type="project" value="InterPro"/>
</dbReference>
<feature type="transmembrane region" description="Helical" evidence="12">
    <location>
        <begin position="609"/>
        <end position="631"/>
    </location>
</feature>
<evidence type="ECO:0000256" key="8">
    <source>
        <dbReference type="ARBA" id="ARBA00022842"/>
    </source>
</evidence>
<dbReference type="AlphaFoldDB" id="I3TFS7"/>
<dbReference type="PROSITE" id="PS00154">
    <property type="entry name" value="ATPASE_E1_E2"/>
    <property type="match status" value="1"/>
</dbReference>
<dbReference type="NCBIfam" id="TIGR01647">
    <property type="entry name" value="ATPase-IIIA_H"/>
    <property type="match status" value="1"/>
</dbReference>
<feature type="domain" description="Cation-transporting P-type ATPase N-terminal" evidence="13">
    <location>
        <begin position="1"/>
        <end position="59"/>
    </location>
</feature>
<dbReference type="OrthoDB" id="8588at2157"/>
<proteinExistence type="inferred from homology"/>
<evidence type="ECO:0000256" key="1">
    <source>
        <dbReference type="ARBA" id="ARBA00004141"/>
    </source>
</evidence>
<comment type="subcellular location">
    <subcellularLocation>
        <location evidence="1">Membrane</location>
        <topology evidence="1">Multi-pass membrane protein</topology>
    </subcellularLocation>
</comment>
<dbReference type="InParanoid" id="I3TFS7"/>
<dbReference type="GO" id="GO:0016020">
    <property type="term" value="C:membrane"/>
    <property type="evidence" value="ECO:0007669"/>
    <property type="project" value="UniProtKB-SubCell"/>
</dbReference>
<keyword evidence="3" id="KW-0597">Phosphoprotein</keyword>
<dbReference type="RefSeq" id="WP_014737865.1">
    <property type="nucleotide sequence ID" value="NC_017954.1"/>
</dbReference>
<keyword evidence="10 12" id="KW-1133">Transmembrane helix</keyword>
<dbReference type="HOGENOM" id="CLU_002360_6_4_2"/>
<organism evidence="14 15">
    <name type="scientific">Thermogladius calderae (strain DSM 22663 / VKM B-2946 / 1633)</name>
    <dbReference type="NCBI Taxonomy" id="1184251"/>
    <lineage>
        <taxon>Archaea</taxon>
        <taxon>Thermoproteota</taxon>
        <taxon>Thermoprotei</taxon>
        <taxon>Desulfurococcales</taxon>
        <taxon>Desulfurococcaceae</taxon>
        <taxon>Thermogladius</taxon>
    </lineage>
</organism>
<dbReference type="InterPro" id="IPR059000">
    <property type="entry name" value="ATPase_P-type_domA"/>
</dbReference>
<feature type="transmembrane region" description="Helical" evidence="12">
    <location>
        <begin position="584"/>
        <end position="603"/>
    </location>
</feature>
<dbReference type="PRINTS" id="PR00119">
    <property type="entry name" value="CATATPASE"/>
</dbReference>
<feature type="transmembrane region" description="Helical" evidence="12">
    <location>
        <begin position="652"/>
        <end position="675"/>
    </location>
</feature>
<keyword evidence="15" id="KW-1185">Reference proteome</keyword>
<evidence type="ECO:0000259" key="13">
    <source>
        <dbReference type="SMART" id="SM00831"/>
    </source>
</evidence>
<feature type="transmembrane region" description="Helical" evidence="12">
    <location>
        <begin position="242"/>
        <end position="267"/>
    </location>
</feature>
<dbReference type="GO" id="GO:0046872">
    <property type="term" value="F:metal ion binding"/>
    <property type="evidence" value="ECO:0007669"/>
    <property type="project" value="UniProtKB-KW"/>
</dbReference>
<dbReference type="SFLD" id="SFLDF00027">
    <property type="entry name" value="p-type_atpase"/>
    <property type="match status" value="1"/>
</dbReference>
<keyword evidence="8" id="KW-0460">Magnesium</keyword>
<comment type="similarity">
    <text evidence="2">Belongs to the cation transport ATPase (P-type) (TC 3.A.3) family. Type IIIA subfamily.</text>
</comment>
<evidence type="ECO:0000256" key="6">
    <source>
        <dbReference type="ARBA" id="ARBA00022741"/>
    </source>
</evidence>
<dbReference type="eggNOG" id="arCOG01578">
    <property type="taxonomic scope" value="Archaea"/>
</dbReference>
<dbReference type="InterPro" id="IPR023214">
    <property type="entry name" value="HAD_sf"/>
</dbReference>
<dbReference type="InterPro" id="IPR023298">
    <property type="entry name" value="ATPase_P-typ_TM_dom_sf"/>
</dbReference>
<dbReference type="SFLD" id="SFLDS00003">
    <property type="entry name" value="Haloacid_Dehalogenase"/>
    <property type="match status" value="1"/>
</dbReference>
<reference evidence="14 15" key="1">
    <citation type="journal article" date="2012" name="J. Bacteriol.">
        <title>Complete genome sequence of the hyperthermophilic cellulolytic Crenarchaeon 'Thermogladius cellulolyticus' 1633.</title>
        <authorList>
            <person name="Mardanov A.V."/>
            <person name="Kochetkova T.V."/>
            <person name="Beletsky A.V."/>
            <person name="Bonch-Osmolovskaya E.A."/>
            <person name="Ravin N.V."/>
            <person name="Skryabin K.G."/>
        </authorList>
    </citation>
    <scope>NUCLEOTIDE SEQUENCE [LARGE SCALE GENOMIC DNA]</scope>
    <source>
        <strain evidence="15">DSM 22663 / VKM B-2946 / 1633</strain>
    </source>
</reference>
<dbReference type="GO" id="GO:0005524">
    <property type="term" value="F:ATP binding"/>
    <property type="evidence" value="ECO:0007669"/>
    <property type="project" value="UniProtKB-KW"/>
</dbReference>
<dbReference type="FunCoup" id="I3TFS7">
    <property type="interactions" value="70"/>
</dbReference>
<dbReference type="PANTHER" id="PTHR42861">
    <property type="entry name" value="CALCIUM-TRANSPORTING ATPASE"/>
    <property type="match status" value="1"/>
</dbReference>
<feature type="transmembrane region" description="Helical" evidence="12">
    <location>
        <begin position="743"/>
        <end position="762"/>
    </location>
</feature>
<dbReference type="GeneID" id="13013511"/>
<dbReference type="InterPro" id="IPR036412">
    <property type="entry name" value="HAD-like_sf"/>
</dbReference>
<evidence type="ECO:0000313" key="14">
    <source>
        <dbReference type="EMBL" id="AFK51615.1"/>
    </source>
</evidence>
<evidence type="ECO:0000256" key="9">
    <source>
        <dbReference type="ARBA" id="ARBA00022967"/>
    </source>
</evidence>
<dbReference type="InterPro" id="IPR004014">
    <property type="entry name" value="ATPase_P-typ_cation-transptr_N"/>
</dbReference>
<dbReference type="GO" id="GO:0120029">
    <property type="term" value="P:proton export across plasma membrane"/>
    <property type="evidence" value="ECO:0007669"/>
    <property type="project" value="InterPro"/>
</dbReference>
<evidence type="ECO:0000256" key="10">
    <source>
        <dbReference type="ARBA" id="ARBA00022989"/>
    </source>
</evidence>
<dbReference type="KEGG" id="thg:TCELL_1192"/>
<dbReference type="Pfam" id="PF00122">
    <property type="entry name" value="E1-E2_ATPase"/>
    <property type="match status" value="1"/>
</dbReference>
<keyword evidence="4 12" id="KW-0812">Transmembrane</keyword>
<dbReference type="PRINTS" id="PR00120">
    <property type="entry name" value="HATPASE"/>
</dbReference>
<dbReference type="InterPro" id="IPR006534">
    <property type="entry name" value="P-type_ATPase_IIIA"/>
</dbReference>
<keyword evidence="7" id="KW-0067">ATP-binding</keyword>
<dbReference type="Pfam" id="PF00702">
    <property type="entry name" value="Hydrolase"/>
    <property type="match status" value="1"/>
</dbReference>
<keyword evidence="6" id="KW-0547">Nucleotide-binding</keyword>
<sequence length="777" mass="84734">MSSLRGLTKAEVEERIKRYGLNVVPEKKESLIKLFLKKFTGLTPYTIEAAAAISFVLGRYVDFTVMVALLLVNAVIGIIHEHRAEKAVELLKSKLRVVVRVLRDGEWTDVPAEYIVPDDVVKLKLGDVVPADGELVTGHLIVDESALTGESLPVDKNPGDKVYAGSTVLRGEGVVKVTATGVSTRYGKTVELVQVSKPRLIIEEITASITKGLLAADVFFIVLVAIKLVMSRTSFLDLLPFTLTLLIASIPIALPAMTTITLALGSIELAKAGVIVRRLEAIEAGSMMDVICLDKTGTITENRITVREVVPLSSEYSERDVLLYALLASEDDSKDPIDRAVLEAAKEKGVSKQGVEVLEFRPFSPETKRTEAIARVNGVEVRAVKGAPQVLAEMDKGLDKSRYETLIKGMSSRGERPLAVGVEKSGVFKVVGLLGLYDKPRDDSPLFIKEIKEMGVKPIMITGDNVYVAKTISGVVGIGGRVVTLKGVPREEIPSLVEGIDAFAEVIPEEKHDIVVALQKKGHVVGMTGDGVNDAPALKRADLGVAVSNATDIAKLSASVVLTKPGLRNIVDIIKLGRMVYRRIVVWSLNKVVKTFQIVYFVAISTLFLGLPVLTPTHMILMLFLYDFVTLSISTDRLRPSKKPERWNIRKLVTISVVLGLVKILELFLALYIAIDYLALPLDQTRTFVFYVLLLSGLFNILNFRETGWFWSSKPSLTVALSIVGDIIAGTVLVYQGWVIPAIPLHAVVVGFLYSVAVTLMLTDAAKIMAFRLFGAV</sequence>
<dbReference type="EMBL" id="CP003531">
    <property type="protein sequence ID" value="AFK51615.1"/>
    <property type="molecule type" value="Genomic_DNA"/>
</dbReference>
<dbReference type="InterPro" id="IPR008250">
    <property type="entry name" value="ATPase_P-typ_transduc_dom_A_sf"/>
</dbReference>
<dbReference type="SFLD" id="SFLDG00002">
    <property type="entry name" value="C1.7:_P-type_atpase_like"/>
    <property type="match status" value="1"/>
</dbReference>
<dbReference type="InterPro" id="IPR001757">
    <property type="entry name" value="P_typ_ATPase"/>
</dbReference>
<dbReference type="Pfam" id="PF00690">
    <property type="entry name" value="Cation_ATPase_N"/>
    <property type="match status" value="1"/>
</dbReference>
<dbReference type="SUPFAM" id="SSF81660">
    <property type="entry name" value="Metal cation-transporting ATPase, ATP-binding domain N"/>
    <property type="match status" value="1"/>
</dbReference>
<dbReference type="InterPro" id="IPR044492">
    <property type="entry name" value="P_typ_ATPase_HD_dom"/>
</dbReference>
<feature type="transmembrane region" description="Helical" evidence="12">
    <location>
        <begin position="687"/>
        <end position="704"/>
    </location>
</feature>
<dbReference type="Gene3D" id="3.40.1110.10">
    <property type="entry name" value="Calcium-transporting ATPase, cytoplasmic domain N"/>
    <property type="match status" value="1"/>
</dbReference>
<name>I3TFS7_THEC1</name>
<dbReference type="Gene3D" id="2.70.150.10">
    <property type="entry name" value="Calcium-transporting ATPase, cytoplasmic transduction domain A"/>
    <property type="match status" value="1"/>
</dbReference>
<evidence type="ECO:0000256" key="7">
    <source>
        <dbReference type="ARBA" id="ARBA00022840"/>
    </source>
</evidence>
<dbReference type="SUPFAM" id="SSF81653">
    <property type="entry name" value="Calcium ATPase, transduction domain A"/>
    <property type="match status" value="1"/>
</dbReference>
<dbReference type="InterPro" id="IPR018303">
    <property type="entry name" value="ATPase_P-typ_P_site"/>
</dbReference>
<keyword evidence="5" id="KW-0479">Metal-binding</keyword>
<dbReference type="Gene3D" id="3.40.50.1000">
    <property type="entry name" value="HAD superfamily/HAD-like"/>
    <property type="match status" value="1"/>
</dbReference>
<dbReference type="Proteomes" id="UP000005270">
    <property type="component" value="Chromosome"/>
</dbReference>
<feature type="transmembrane region" description="Helical" evidence="12">
    <location>
        <begin position="63"/>
        <end position="80"/>
    </location>
</feature>
<evidence type="ECO:0000256" key="2">
    <source>
        <dbReference type="ARBA" id="ARBA00008804"/>
    </source>
</evidence>
<dbReference type="NCBIfam" id="TIGR01494">
    <property type="entry name" value="ATPase_P-type"/>
    <property type="match status" value="2"/>
</dbReference>
<dbReference type="InterPro" id="IPR023299">
    <property type="entry name" value="ATPase_P-typ_cyto_dom_N"/>
</dbReference>
<dbReference type="STRING" id="1184251.TCELL_1192"/>
<feature type="transmembrane region" description="Helical" evidence="12">
    <location>
        <begin position="716"/>
        <end position="737"/>
    </location>
</feature>